<evidence type="ECO:0000256" key="1">
    <source>
        <dbReference type="SAM" id="SignalP"/>
    </source>
</evidence>
<dbReference type="AlphaFoldDB" id="A0A1G6Z193"/>
<keyword evidence="3" id="KW-1185">Reference proteome</keyword>
<dbReference type="RefSeq" id="WP_143006703.1">
    <property type="nucleotide sequence ID" value="NZ_FNAG01000011.1"/>
</dbReference>
<protein>
    <submittedName>
        <fullName evidence="2">Uncharacterized protein</fullName>
    </submittedName>
</protein>
<dbReference type="EMBL" id="FNAG01000011">
    <property type="protein sequence ID" value="SDD95687.1"/>
    <property type="molecule type" value="Genomic_DNA"/>
</dbReference>
<dbReference type="Proteomes" id="UP000199603">
    <property type="component" value="Unassembled WGS sequence"/>
</dbReference>
<feature type="signal peptide" evidence="1">
    <location>
        <begin position="1"/>
        <end position="26"/>
    </location>
</feature>
<name>A0A1G6Z193_9GAMM</name>
<reference evidence="2 3" key="1">
    <citation type="submission" date="2016-10" db="EMBL/GenBank/DDBJ databases">
        <authorList>
            <person name="de Groot N.N."/>
        </authorList>
    </citation>
    <scope>NUCLEOTIDE SEQUENCE [LARGE SCALE GENOMIC DNA]</scope>
    <source>
        <strain evidence="2 3">DSM 16957</strain>
    </source>
</reference>
<evidence type="ECO:0000313" key="3">
    <source>
        <dbReference type="Proteomes" id="UP000199603"/>
    </source>
</evidence>
<dbReference type="OrthoDB" id="5763254at2"/>
<dbReference type="STRING" id="265719.SAMN04488509_111109"/>
<evidence type="ECO:0000313" key="2">
    <source>
        <dbReference type="EMBL" id="SDD95687.1"/>
    </source>
</evidence>
<organism evidence="2 3">
    <name type="scientific">Aquimonas voraii</name>
    <dbReference type="NCBI Taxonomy" id="265719"/>
    <lineage>
        <taxon>Bacteria</taxon>
        <taxon>Pseudomonadati</taxon>
        <taxon>Pseudomonadota</taxon>
        <taxon>Gammaproteobacteria</taxon>
        <taxon>Lysobacterales</taxon>
        <taxon>Lysobacteraceae</taxon>
        <taxon>Aquimonas</taxon>
    </lineage>
</organism>
<gene>
    <name evidence="2" type="ORF">SAMN04488509_111109</name>
</gene>
<proteinExistence type="predicted"/>
<sequence length="574" mass="62041">MRPLPGRFLFPFLMAASLLGADPASAVHIDPDGRGQVLLFPYYTVNVNKVTLLTVVNTRSSTKALRVRFRESRNGASVMAFNLYLAPFDVWTGAVSSAPSGPDYTQAAPARLITNDSSCTLPQLPLGGSQDFFEFAYSTGSGADAGPHQRSRTREGFVEVIELGRVEDVPGVGPTTAFPAASEIRRGARGERAGCDWLDLAWRGSWWDEPGRGILSPDGGLTGNAIIVDVPKGSSFSLSATAMDGFFVPARDCAPDCRGRSSENLHGDFWPDQVTLASARSADAGVAHAEFHHGAQFQSLRFSGPDAGLKAVSAVLMQRQLDNVFAHSTSGLQARTEWVLTFPTKPLHLARDTPIERLPFRAEYRWSATQPDWPIFQTSGACEPLRADYGDRQGQRVGRVAEGAQFLPPPIPPAPSLCHASQVIALNNPAVTGYRERLHEVHFGDAPSPLLGSAHPLHWDTCRSRAQRSDSDPGVCDSRLEGLFTEGWMRLELGDPQRNYLFSSLQPDSDTRSANLLLGLPVIGFAVTEFTGGVQEGLLANFSTLTEHAGERAPVRGVLDANFPLGGWTPDPGR</sequence>
<accession>A0A1G6Z193</accession>
<feature type="chain" id="PRO_5011620419" evidence="1">
    <location>
        <begin position="27"/>
        <end position="574"/>
    </location>
</feature>
<keyword evidence="1" id="KW-0732">Signal</keyword>